<protein>
    <recommendedName>
        <fullName evidence="2">DNA ligase (ATP)</fullName>
        <ecNumber evidence="2">6.5.1.1</ecNumber>
    </recommendedName>
</protein>
<evidence type="ECO:0000313" key="7">
    <source>
        <dbReference type="Proteomes" id="UP000285517"/>
    </source>
</evidence>
<keyword evidence="7" id="KW-1185">Reference proteome</keyword>
<dbReference type="EC" id="6.5.1.1" evidence="2"/>
<feature type="domain" description="ATP-dependent DNA ligase family profile" evidence="5">
    <location>
        <begin position="122"/>
        <end position="212"/>
    </location>
</feature>
<evidence type="ECO:0000256" key="1">
    <source>
        <dbReference type="ARBA" id="ARBA00007572"/>
    </source>
</evidence>
<organism evidence="6 7">
    <name type="scientific">Aequorivita ciconiae</name>
    <dbReference type="NCBI Taxonomy" id="2494375"/>
    <lineage>
        <taxon>Bacteria</taxon>
        <taxon>Pseudomonadati</taxon>
        <taxon>Bacteroidota</taxon>
        <taxon>Flavobacteriia</taxon>
        <taxon>Flavobacteriales</taxon>
        <taxon>Flavobacteriaceae</taxon>
        <taxon>Aequorivita</taxon>
    </lineage>
</organism>
<evidence type="ECO:0000256" key="3">
    <source>
        <dbReference type="ARBA" id="ARBA00022598"/>
    </source>
</evidence>
<dbReference type="InterPro" id="IPR012340">
    <property type="entry name" value="NA-bd_OB-fold"/>
</dbReference>
<comment type="catalytic activity">
    <reaction evidence="4">
        <text>ATP + (deoxyribonucleotide)n-3'-hydroxyl + 5'-phospho-(deoxyribonucleotide)m = (deoxyribonucleotide)n+m + AMP + diphosphate.</text>
        <dbReference type="EC" id="6.5.1.1"/>
    </reaction>
</comment>
<dbReference type="GO" id="GO:0003910">
    <property type="term" value="F:DNA ligase (ATP) activity"/>
    <property type="evidence" value="ECO:0007669"/>
    <property type="project" value="UniProtKB-EC"/>
</dbReference>
<evidence type="ECO:0000313" key="6">
    <source>
        <dbReference type="EMBL" id="QAA80329.1"/>
    </source>
</evidence>
<dbReference type="EMBL" id="CP034951">
    <property type="protein sequence ID" value="QAA80329.1"/>
    <property type="molecule type" value="Genomic_DNA"/>
</dbReference>
<dbReference type="SUPFAM" id="SSF50249">
    <property type="entry name" value="Nucleic acid-binding proteins"/>
    <property type="match status" value="1"/>
</dbReference>
<dbReference type="AlphaFoldDB" id="A0A451FSE7"/>
<keyword evidence="3 6" id="KW-0436">Ligase</keyword>
<dbReference type="GO" id="GO:0006310">
    <property type="term" value="P:DNA recombination"/>
    <property type="evidence" value="ECO:0007669"/>
    <property type="project" value="InterPro"/>
</dbReference>
<evidence type="ECO:0000256" key="4">
    <source>
        <dbReference type="ARBA" id="ARBA00034003"/>
    </source>
</evidence>
<dbReference type="InterPro" id="IPR050191">
    <property type="entry name" value="ATP-dep_DNA_ligase"/>
</dbReference>
<reference evidence="6 7" key="1">
    <citation type="submission" date="2019-01" db="EMBL/GenBank/DDBJ databases">
        <title>Complete genome sequencing of Aequorivita sp. H23M31.</title>
        <authorList>
            <person name="Bae J.-W."/>
        </authorList>
    </citation>
    <scope>NUCLEOTIDE SEQUENCE [LARGE SCALE GENOMIC DNA]</scope>
    <source>
        <strain evidence="6 7">H23M31</strain>
    </source>
</reference>
<dbReference type="RefSeq" id="WP_128248730.1">
    <property type="nucleotide sequence ID" value="NZ_CP034951.1"/>
</dbReference>
<dbReference type="InterPro" id="IPR016059">
    <property type="entry name" value="DNA_ligase_ATP-dep_CS"/>
</dbReference>
<dbReference type="KEGG" id="aev:EI546_00620"/>
<dbReference type="GO" id="GO:0006281">
    <property type="term" value="P:DNA repair"/>
    <property type="evidence" value="ECO:0007669"/>
    <property type="project" value="InterPro"/>
</dbReference>
<accession>A0A451FSE7</accession>
<gene>
    <name evidence="6" type="ORF">EI546_00620</name>
</gene>
<dbReference type="InterPro" id="IPR012309">
    <property type="entry name" value="DNA_ligase_ATP-dep_C"/>
</dbReference>
<dbReference type="PROSITE" id="PS50160">
    <property type="entry name" value="DNA_LIGASE_A3"/>
    <property type="match status" value="1"/>
</dbReference>
<dbReference type="InterPro" id="IPR012310">
    <property type="entry name" value="DNA_ligase_ATP-dep_cent"/>
</dbReference>
<dbReference type="Gene3D" id="2.40.50.140">
    <property type="entry name" value="Nucleic acid-binding proteins"/>
    <property type="match status" value="1"/>
</dbReference>
<dbReference type="NCBIfam" id="TIGR02779">
    <property type="entry name" value="NHEJ_ligase_lig"/>
    <property type="match status" value="1"/>
</dbReference>
<dbReference type="CDD" id="cd07971">
    <property type="entry name" value="OBF_DNA_ligase_LigD"/>
    <property type="match status" value="1"/>
</dbReference>
<dbReference type="Pfam" id="PF04679">
    <property type="entry name" value="DNA_ligase_A_C"/>
    <property type="match status" value="1"/>
</dbReference>
<dbReference type="PROSITE" id="PS00697">
    <property type="entry name" value="DNA_LIGASE_A1"/>
    <property type="match status" value="1"/>
</dbReference>
<evidence type="ECO:0000256" key="2">
    <source>
        <dbReference type="ARBA" id="ARBA00012727"/>
    </source>
</evidence>
<comment type="similarity">
    <text evidence="1">Belongs to the ATP-dependent DNA ligase family.</text>
</comment>
<dbReference type="Proteomes" id="UP000285517">
    <property type="component" value="Chromosome"/>
</dbReference>
<dbReference type="GO" id="GO:0005524">
    <property type="term" value="F:ATP binding"/>
    <property type="evidence" value="ECO:0007669"/>
    <property type="project" value="InterPro"/>
</dbReference>
<dbReference type="PANTHER" id="PTHR45674:SF4">
    <property type="entry name" value="DNA LIGASE 1"/>
    <property type="match status" value="1"/>
</dbReference>
<dbReference type="Pfam" id="PF01068">
    <property type="entry name" value="DNA_ligase_A_M"/>
    <property type="match status" value="1"/>
</dbReference>
<dbReference type="Gene3D" id="3.30.470.30">
    <property type="entry name" value="DNA ligase/mRNA capping enzyme"/>
    <property type="match status" value="1"/>
</dbReference>
<dbReference type="PANTHER" id="PTHR45674">
    <property type="entry name" value="DNA LIGASE 1/3 FAMILY MEMBER"/>
    <property type="match status" value="1"/>
</dbReference>
<dbReference type="CDD" id="cd07906">
    <property type="entry name" value="Adenylation_DNA_ligase_LigD_LigC"/>
    <property type="match status" value="1"/>
</dbReference>
<proteinExistence type="inferred from homology"/>
<sequence length="333" mass="38729">MEKLKEILTSEEFKSLGKKPFPGFVQPMLATLTDEYFDDPKWIFERKLDGVRCLVTINDGKVTLYSRNENIMNEAYPEIVAALESHHYPNVIVDGEIVAFEGKTTSFQKLQGRIQLKDKELIEKSKVKVFLYLFDILHLESYDLTHLQLKSRKKILKTALWWSSPIRYTTHRNKNGIELLQEACNKRWEGLIAKDSQAKYVHSRSKNWLKFKCSKGQELVIGGFTEPQGGRIGFGALLVGYYEDGKLLFAGKVGTGFDDTFLRKWRKKFNKIEIEESPFKNQKINQGGNYHWIKPEYVGQFGFTEWTKTNKLRHPRFLGMRDDKEANQVVKES</sequence>
<dbReference type="InterPro" id="IPR014146">
    <property type="entry name" value="LigD_ligase_dom"/>
</dbReference>
<evidence type="ECO:0000259" key="5">
    <source>
        <dbReference type="PROSITE" id="PS50160"/>
    </source>
</evidence>
<name>A0A451FSE7_9FLAO</name>
<dbReference type="OrthoDB" id="9802472at2"/>
<dbReference type="SUPFAM" id="SSF56091">
    <property type="entry name" value="DNA ligase/mRNA capping enzyme, catalytic domain"/>
    <property type="match status" value="1"/>
</dbReference>